<gene>
    <name evidence="1" type="ORF">G3446_27335</name>
</gene>
<comment type="caution">
    <text evidence="1">The sequence shown here is derived from an EMBL/GenBank/DDBJ whole genome shotgun (WGS) entry which is preliminary data.</text>
</comment>
<sequence length="50" mass="5641">VEAFLAEIGERLRAKRYRPQAVRLKLIPKANGGERPLVLFVTLIREAPAL</sequence>
<dbReference type="EMBL" id="JAAIJQ010000362">
    <property type="protein sequence ID" value="NEV65482.1"/>
    <property type="molecule type" value="Genomic_DNA"/>
</dbReference>
<protein>
    <submittedName>
        <fullName evidence="1">Uncharacterized protein</fullName>
    </submittedName>
</protein>
<evidence type="ECO:0000313" key="2">
    <source>
        <dbReference type="Proteomes" id="UP000483379"/>
    </source>
</evidence>
<organism evidence="1 2">
    <name type="scientific">Thiorhodococcus minor</name>
    <dbReference type="NCBI Taxonomy" id="57489"/>
    <lineage>
        <taxon>Bacteria</taxon>
        <taxon>Pseudomonadati</taxon>
        <taxon>Pseudomonadota</taxon>
        <taxon>Gammaproteobacteria</taxon>
        <taxon>Chromatiales</taxon>
        <taxon>Chromatiaceae</taxon>
        <taxon>Thiorhodococcus</taxon>
    </lineage>
</organism>
<evidence type="ECO:0000313" key="1">
    <source>
        <dbReference type="EMBL" id="NEV65482.1"/>
    </source>
</evidence>
<reference evidence="1 2" key="1">
    <citation type="submission" date="2020-02" db="EMBL/GenBank/DDBJ databases">
        <title>Genome sequences of Thiorhodococcus mannitoliphagus and Thiorhodococcus minor, purple sulfur photosynthetic bacteria in the gammaproteobacterial family, Chromatiaceae.</title>
        <authorList>
            <person name="Aviles F.A."/>
            <person name="Meyer T.E."/>
            <person name="Kyndt J.A."/>
        </authorList>
    </citation>
    <scope>NUCLEOTIDE SEQUENCE [LARGE SCALE GENOMIC DNA]</scope>
    <source>
        <strain evidence="1 2">DSM 11518</strain>
    </source>
</reference>
<dbReference type="Proteomes" id="UP000483379">
    <property type="component" value="Unassembled WGS sequence"/>
</dbReference>
<dbReference type="AlphaFoldDB" id="A0A6M0K712"/>
<accession>A0A6M0K712</accession>
<feature type="non-terminal residue" evidence="1">
    <location>
        <position position="1"/>
    </location>
</feature>
<keyword evidence="2" id="KW-1185">Reference proteome</keyword>
<name>A0A6M0K712_9GAMM</name>
<proteinExistence type="predicted"/>